<evidence type="ECO:0000259" key="3">
    <source>
        <dbReference type="Pfam" id="PF00881"/>
    </source>
</evidence>
<dbReference type="CDD" id="cd02137">
    <property type="entry name" value="MhqN-like"/>
    <property type="match status" value="1"/>
</dbReference>
<feature type="domain" description="Nitroreductase" evidence="3">
    <location>
        <begin position="14"/>
        <end position="192"/>
    </location>
</feature>
<keyword evidence="5" id="KW-1185">Reference proteome</keyword>
<protein>
    <submittedName>
        <fullName evidence="4">NAD(P)H nitroreductase</fullName>
    </submittedName>
</protein>
<evidence type="ECO:0000313" key="5">
    <source>
        <dbReference type="Proteomes" id="UP000036932"/>
    </source>
</evidence>
<evidence type="ECO:0000256" key="2">
    <source>
        <dbReference type="ARBA" id="ARBA00023002"/>
    </source>
</evidence>
<evidence type="ECO:0000256" key="1">
    <source>
        <dbReference type="ARBA" id="ARBA00007118"/>
    </source>
</evidence>
<dbReference type="Proteomes" id="UP000036932">
    <property type="component" value="Unassembled WGS sequence"/>
</dbReference>
<evidence type="ECO:0000313" key="4">
    <source>
        <dbReference type="EMBL" id="KOR75941.1"/>
    </source>
</evidence>
<sequence length="212" mass="24193">MFNSIQNNDFTHIVKGRRSVRHYDENFKISKEEIHEMISEASLAPSSANLQPWRVVVVDTPEGKEKLRPLVRFNTLQNDTSSAMLLIFGDTQSYLNVEEIYNTAVEQGKMPAEVRDSQLKTILSMYPTLPQEIKVEVAKIDSSLFAMQFMLVARAHGYDTNPMAGFEVDQVAKAFDLDEERYAPVMMISIGKAKEDGYESVRLSSDKITFWR</sequence>
<dbReference type="Gene3D" id="3.40.109.10">
    <property type="entry name" value="NADH Oxidase"/>
    <property type="match status" value="1"/>
</dbReference>
<dbReference type="PATRIC" id="fig|1705565.3.peg.1197"/>
<name>A0A0M1N1B3_9BACL</name>
<accession>A0A0M1N1B3</accession>
<dbReference type="Pfam" id="PF00881">
    <property type="entry name" value="Nitroreductase"/>
    <property type="match status" value="1"/>
</dbReference>
<dbReference type="AlphaFoldDB" id="A0A0M1N1B3"/>
<dbReference type="SUPFAM" id="SSF55469">
    <property type="entry name" value="FMN-dependent nitroreductase-like"/>
    <property type="match status" value="1"/>
</dbReference>
<organism evidence="4 5">
    <name type="scientific">Paenibacillus solani</name>
    <dbReference type="NCBI Taxonomy" id="1705565"/>
    <lineage>
        <taxon>Bacteria</taxon>
        <taxon>Bacillati</taxon>
        <taxon>Bacillota</taxon>
        <taxon>Bacilli</taxon>
        <taxon>Bacillales</taxon>
        <taxon>Paenibacillaceae</taxon>
        <taxon>Paenibacillus</taxon>
    </lineage>
</organism>
<dbReference type="RefSeq" id="WP_054405111.1">
    <property type="nucleotide sequence ID" value="NZ_LIUT01000008.1"/>
</dbReference>
<proteinExistence type="inferred from homology"/>
<dbReference type="PANTHER" id="PTHR43673:SF10">
    <property type="entry name" value="NADH DEHYDROGENASE_NAD(P)H NITROREDUCTASE XCC3605-RELATED"/>
    <property type="match status" value="1"/>
</dbReference>
<dbReference type="OrthoDB" id="9782629at2"/>
<dbReference type="InterPro" id="IPR000415">
    <property type="entry name" value="Nitroreductase-like"/>
</dbReference>
<comment type="similarity">
    <text evidence="1">Belongs to the nitroreductase family.</text>
</comment>
<comment type="caution">
    <text evidence="4">The sequence shown here is derived from an EMBL/GenBank/DDBJ whole genome shotgun (WGS) entry which is preliminary data.</text>
</comment>
<dbReference type="EMBL" id="LIUT01000008">
    <property type="protein sequence ID" value="KOR75941.1"/>
    <property type="molecule type" value="Genomic_DNA"/>
</dbReference>
<dbReference type="GO" id="GO:0016491">
    <property type="term" value="F:oxidoreductase activity"/>
    <property type="evidence" value="ECO:0007669"/>
    <property type="project" value="UniProtKB-KW"/>
</dbReference>
<dbReference type="PANTHER" id="PTHR43673">
    <property type="entry name" value="NAD(P)H NITROREDUCTASE YDGI-RELATED"/>
    <property type="match status" value="1"/>
</dbReference>
<reference evidence="5" key="1">
    <citation type="submission" date="2015-08" db="EMBL/GenBank/DDBJ databases">
        <title>Genome sequencing project for genomic taxonomy and phylogenomics of Bacillus-like bacteria.</title>
        <authorList>
            <person name="Liu B."/>
            <person name="Wang J."/>
            <person name="Zhu Y."/>
            <person name="Liu G."/>
            <person name="Chen Q."/>
            <person name="Chen Z."/>
            <person name="Lan J."/>
            <person name="Che J."/>
            <person name="Ge C."/>
            <person name="Shi H."/>
            <person name="Pan Z."/>
            <person name="Liu X."/>
        </authorList>
    </citation>
    <scope>NUCLEOTIDE SEQUENCE [LARGE SCALE GENOMIC DNA]</scope>
    <source>
        <strain evidence="5">FJAT-22460</strain>
    </source>
</reference>
<gene>
    <name evidence="4" type="ORF">AM231_25090</name>
</gene>
<keyword evidence="2" id="KW-0560">Oxidoreductase</keyword>
<dbReference type="InterPro" id="IPR029479">
    <property type="entry name" value="Nitroreductase"/>
</dbReference>